<dbReference type="AlphaFoldDB" id="A0A101FFT0"/>
<dbReference type="NCBIfam" id="NF001399">
    <property type="entry name" value="PRK00283.1"/>
    <property type="match status" value="1"/>
</dbReference>
<dbReference type="InterPro" id="IPR023009">
    <property type="entry name" value="Tyrosine_recombinase_XerC/XerD"/>
</dbReference>
<dbReference type="InterPro" id="IPR013762">
    <property type="entry name" value="Integrase-like_cat_sf"/>
</dbReference>
<evidence type="ECO:0000256" key="8">
    <source>
        <dbReference type="ARBA" id="ARBA00023172"/>
    </source>
</evidence>
<feature type="active site" evidence="10">
    <location>
        <position position="248"/>
    </location>
</feature>
<dbReference type="PANTHER" id="PTHR30349:SF77">
    <property type="entry name" value="TYROSINE RECOMBINASE XERC"/>
    <property type="match status" value="1"/>
</dbReference>
<comment type="similarity">
    <text evidence="2 10">Belongs to the 'phage' integrase family. XerC subfamily.</text>
</comment>
<dbReference type="HAMAP" id="MF_01808">
    <property type="entry name" value="Recomb_XerC_XerD"/>
    <property type="match status" value="1"/>
</dbReference>
<dbReference type="GO" id="GO:0006313">
    <property type="term" value="P:DNA transposition"/>
    <property type="evidence" value="ECO:0007669"/>
    <property type="project" value="UniProtKB-UniRule"/>
</dbReference>
<feature type="active site" evidence="10">
    <location>
        <position position="150"/>
    </location>
</feature>
<keyword evidence="6 10" id="KW-0229">DNA integration</keyword>
<keyword evidence="5 10" id="KW-0159">Chromosome partition</keyword>
<reference evidence="15" key="1">
    <citation type="journal article" date="2015" name="MBio">
        <title>Genome-Resolved Metagenomic Analysis Reveals Roles for Candidate Phyla and Other Microbial Community Members in Biogeochemical Transformations in Oil Reservoirs.</title>
        <authorList>
            <person name="Hu P."/>
            <person name="Tom L."/>
            <person name="Singh A."/>
            <person name="Thomas B.C."/>
            <person name="Baker B.J."/>
            <person name="Piceno Y.M."/>
            <person name="Andersen G.L."/>
            <person name="Banfield J.F."/>
        </authorList>
    </citation>
    <scope>NUCLEOTIDE SEQUENCE [LARGE SCALE GENOMIC DNA]</scope>
</reference>
<evidence type="ECO:0000256" key="10">
    <source>
        <dbReference type="HAMAP-Rule" id="MF_01808"/>
    </source>
</evidence>
<keyword evidence="7 10" id="KW-0238">DNA-binding</keyword>
<dbReference type="InterPro" id="IPR044068">
    <property type="entry name" value="CB"/>
</dbReference>
<evidence type="ECO:0000256" key="3">
    <source>
        <dbReference type="ARBA" id="ARBA00022490"/>
    </source>
</evidence>
<proteinExistence type="inferred from homology"/>
<dbReference type="InterPro" id="IPR011931">
    <property type="entry name" value="Recomb_XerC"/>
</dbReference>
<sequence>MKKWQYFCDEFKKYLKIQKNLSDKTVINYMSDLHHFRCWLASNYDLRDPLEVTTRHIRGYLVSLYEGGYARSTVARHLSCLRTFYKYLTRINAVSTNPLTLVHSPRKARYLPRFLYLDEVVRLLDAVGDGSALALRDRALLELFYSSGLRVSEVVQLNIGDVDFSLRSLRVKGKGGRERIVPFGNPAAIALNKYLRTARPQLAGSPNPSPGDPFFVNWRGKRLTTRGLYGIIVGYLHKVAPDRNLTPHSLRHTFATHLLEGGADLRSVQELLGHARMSSTQIYTHITGERIKAVYERAHPRAKEHGKGG</sequence>
<protein>
    <recommendedName>
        <fullName evidence="10 11">Tyrosine recombinase XerC</fullName>
    </recommendedName>
</protein>
<dbReference type="PATRIC" id="fig|85874.4.peg.527"/>
<dbReference type="Proteomes" id="UP000053326">
    <property type="component" value="Unassembled WGS sequence"/>
</dbReference>
<comment type="function">
    <text evidence="10">Site-specific tyrosine recombinase, which acts by catalyzing the cutting and rejoining of the recombining DNA molecules. The XerC-XerD complex is essential to convert dimers of the bacterial chromosome into monomers to permit their segregation at cell division. It also contributes to the segregational stability of plasmids.</text>
</comment>
<dbReference type="GO" id="GO:0009037">
    <property type="term" value="F:tyrosine-based site-specific recombinase activity"/>
    <property type="evidence" value="ECO:0007669"/>
    <property type="project" value="UniProtKB-UniRule"/>
</dbReference>
<evidence type="ECO:0000256" key="4">
    <source>
        <dbReference type="ARBA" id="ARBA00022618"/>
    </source>
</evidence>
<feature type="domain" description="Tyr recombinase" evidence="12">
    <location>
        <begin position="110"/>
        <end position="296"/>
    </location>
</feature>
<dbReference type="InterPro" id="IPR011010">
    <property type="entry name" value="DNA_brk_join_enz"/>
</dbReference>
<dbReference type="PROSITE" id="PS51900">
    <property type="entry name" value="CB"/>
    <property type="match status" value="1"/>
</dbReference>
<name>A0A101FFT0_9THEO</name>
<dbReference type="InterPro" id="IPR002104">
    <property type="entry name" value="Integrase_catalytic"/>
</dbReference>
<accession>A0A101FFT0</accession>
<dbReference type="GO" id="GO:0007059">
    <property type="term" value="P:chromosome segregation"/>
    <property type="evidence" value="ECO:0007669"/>
    <property type="project" value="UniProtKB-UniRule"/>
</dbReference>
<keyword evidence="3 10" id="KW-0963">Cytoplasm</keyword>
<evidence type="ECO:0000256" key="9">
    <source>
        <dbReference type="ARBA" id="ARBA00023306"/>
    </source>
</evidence>
<gene>
    <name evidence="10" type="primary">xerC</name>
    <name evidence="14" type="ORF">XD66_1110</name>
</gene>
<dbReference type="InterPro" id="IPR004107">
    <property type="entry name" value="Integrase_SAM-like_N"/>
</dbReference>
<keyword evidence="9 10" id="KW-0131">Cell cycle</keyword>
<evidence type="ECO:0000313" key="15">
    <source>
        <dbReference type="Proteomes" id="UP000053326"/>
    </source>
</evidence>
<dbReference type="PROSITE" id="PS51898">
    <property type="entry name" value="TYR_RECOMBINASE"/>
    <property type="match status" value="1"/>
</dbReference>
<dbReference type="GO" id="GO:0005737">
    <property type="term" value="C:cytoplasm"/>
    <property type="evidence" value="ECO:0007669"/>
    <property type="project" value="UniProtKB-SubCell"/>
</dbReference>
<evidence type="ECO:0000256" key="6">
    <source>
        <dbReference type="ARBA" id="ARBA00022908"/>
    </source>
</evidence>
<evidence type="ECO:0000256" key="1">
    <source>
        <dbReference type="ARBA" id="ARBA00004496"/>
    </source>
</evidence>
<evidence type="ECO:0000256" key="5">
    <source>
        <dbReference type="ARBA" id="ARBA00022829"/>
    </source>
</evidence>
<evidence type="ECO:0000313" key="14">
    <source>
        <dbReference type="EMBL" id="KUK36182.1"/>
    </source>
</evidence>
<dbReference type="PANTHER" id="PTHR30349">
    <property type="entry name" value="PHAGE INTEGRASE-RELATED"/>
    <property type="match status" value="1"/>
</dbReference>
<comment type="subcellular location">
    <subcellularLocation>
        <location evidence="1 10">Cytoplasm</location>
    </subcellularLocation>
</comment>
<dbReference type="SUPFAM" id="SSF56349">
    <property type="entry name" value="DNA breaking-rejoining enzymes"/>
    <property type="match status" value="1"/>
</dbReference>
<organism evidence="14 15">
    <name type="scientific">Thermacetogenium phaeum</name>
    <dbReference type="NCBI Taxonomy" id="85874"/>
    <lineage>
        <taxon>Bacteria</taxon>
        <taxon>Bacillati</taxon>
        <taxon>Bacillota</taxon>
        <taxon>Clostridia</taxon>
        <taxon>Thermoanaerobacterales</taxon>
        <taxon>Thermoanaerobacteraceae</taxon>
        <taxon>Thermacetogenium</taxon>
    </lineage>
</organism>
<evidence type="ECO:0000256" key="11">
    <source>
        <dbReference type="NCBIfam" id="TIGR02224"/>
    </source>
</evidence>
<dbReference type="CDD" id="cd00798">
    <property type="entry name" value="INT_XerDC_C"/>
    <property type="match status" value="1"/>
</dbReference>
<dbReference type="GO" id="GO:0003677">
    <property type="term" value="F:DNA binding"/>
    <property type="evidence" value="ECO:0007669"/>
    <property type="project" value="UniProtKB-UniRule"/>
</dbReference>
<feature type="active site" evidence="10">
    <location>
        <position position="174"/>
    </location>
</feature>
<dbReference type="InterPro" id="IPR050090">
    <property type="entry name" value="Tyrosine_recombinase_XerCD"/>
</dbReference>
<dbReference type="Gene3D" id="1.10.443.10">
    <property type="entry name" value="Intergrase catalytic core"/>
    <property type="match status" value="1"/>
</dbReference>
<feature type="active site" evidence="10">
    <location>
        <position position="274"/>
    </location>
</feature>
<comment type="subunit">
    <text evidence="10">Forms a cyclic heterotetrameric complex composed of two molecules of XerC and two molecules of XerD.</text>
</comment>
<feature type="domain" description="Core-binding (CB)" evidence="13">
    <location>
        <begin position="2"/>
        <end position="89"/>
    </location>
</feature>
<dbReference type="GO" id="GO:0051301">
    <property type="term" value="P:cell division"/>
    <property type="evidence" value="ECO:0007669"/>
    <property type="project" value="UniProtKB-UniRule"/>
</dbReference>
<feature type="active site" description="O-(3'-phospho-DNA)-tyrosine intermediate" evidence="10">
    <location>
        <position position="283"/>
    </location>
</feature>
<dbReference type="EMBL" id="LGFO01000146">
    <property type="protein sequence ID" value="KUK36182.1"/>
    <property type="molecule type" value="Genomic_DNA"/>
</dbReference>
<dbReference type="NCBIfam" id="TIGR02224">
    <property type="entry name" value="recomb_XerC"/>
    <property type="match status" value="1"/>
</dbReference>
<feature type="active site" evidence="10">
    <location>
        <position position="251"/>
    </location>
</feature>
<evidence type="ECO:0000256" key="2">
    <source>
        <dbReference type="ARBA" id="ARBA00006657"/>
    </source>
</evidence>
<dbReference type="Pfam" id="PF02899">
    <property type="entry name" value="Phage_int_SAM_1"/>
    <property type="match status" value="1"/>
</dbReference>
<keyword evidence="4 10" id="KW-0132">Cell division</keyword>
<evidence type="ECO:0000256" key="7">
    <source>
        <dbReference type="ARBA" id="ARBA00023125"/>
    </source>
</evidence>
<evidence type="ECO:0000259" key="13">
    <source>
        <dbReference type="PROSITE" id="PS51900"/>
    </source>
</evidence>
<dbReference type="InterPro" id="IPR010998">
    <property type="entry name" value="Integrase_recombinase_N"/>
</dbReference>
<evidence type="ECO:0000259" key="12">
    <source>
        <dbReference type="PROSITE" id="PS51898"/>
    </source>
</evidence>
<comment type="caution">
    <text evidence="14">The sequence shown here is derived from an EMBL/GenBank/DDBJ whole genome shotgun (WGS) entry which is preliminary data.</text>
</comment>
<dbReference type="Gene3D" id="1.10.150.130">
    <property type="match status" value="1"/>
</dbReference>
<dbReference type="Pfam" id="PF00589">
    <property type="entry name" value="Phage_integrase"/>
    <property type="match status" value="1"/>
</dbReference>
<keyword evidence="8 10" id="KW-0233">DNA recombination</keyword>